<organism evidence="1 2">
    <name type="scientific">Corynebacterium callunae DSM 20147</name>
    <dbReference type="NCBI Taxonomy" id="1121353"/>
    <lineage>
        <taxon>Bacteria</taxon>
        <taxon>Bacillati</taxon>
        <taxon>Actinomycetota</taxon>
        <taxon>Actinomycetes</taxon>
        <taxon>Mycobacteriales</taxon>
        <taxon>Corynebacteriaceae</taxon>
        <taxon>Corynebacterium</taxon>
    </lineage>
</organism>
<dbReference type="RefSeq" id="WP_015651334.1">
    <property type="nucleotide sequence ID" value="NC_020506.1"/>
</dbReference>
<dbReference type="Proteomes" id="UP000011760">
    <property type="component" value="Chromosome"/>
</dbReference>
<dbReference type="EMBL" id="CP004354">
    <property type="protein sequence ID" value="AGG66903.1"/>
    <property type="molecule type" value="Genomic_DNA"/>
</dbReference>
<protein>
    <submittedName>
        <fullName evidence="1">Uncharacterized protein</fullName>
    </submittedName>
</protein>
<gene>
    <name evidence="1" type="ORF">H924_07305</name>
</gene>
<sequence length="63" mass="7161">MTITPLDMYRLRNKLTPMPEEMGYVVDTAQEVLTAFTFFTQHGLDTETATDLTAITIDHLPED</sequence>
<name>M1UZ20_9CORY</name>
<dbReference type="HOGENOM" id="CLU_2878200_0_0_11"/>
<accession>M1UZ20</accession>
<evidence type="ECO:0000313" key="1">
    <source>
        <dbReference type="EMBL" id="AGG66903.1"/>
    </source>
</evidence>
<evidence type="ECO:0000313" key="2">
    <source>
        <dbReference type="Proteomes" id="UP000011760"/>
    </source>
</evidence>
<dbReference type="STRING" id="1121353.H924_07305"/>
<reference evidence="1 2" key="1">
    <citation type="submission" date="2013-02" db="EMBL/GenBank/DDBJ databases">
        <title>The complete genome sequence of Corynebacterium callunae DSM 20147.</title>
        <authorList>
            <person name="Ruckert C."/>
            <person name="Albersmeier A."/>
            <person name="Kalinowski J."/>
        </authorList>
    </citation>
    <scope>NUCLEOTIDE SEQUENCE [LARGE SCALE GENOMIC DNA]</scope>
    <source>
        <strain evidence="1 2">DSM 20147</strain>
    </source>
</reference>
<dbReference type="AlphaFoldDB" id="M1UZ20"/>
<dbReference type="PATRIC" id="fig|1121353.3.peg.1491"/>
<keyword evidence="2" id="KW-1185">Reference proteome</keyword>
<dbReference type="KEGG" id="ccn:H924_07305"/>
<proteinExistence type="predicted"/>